<dbReference type="InterPro" id="IPR025857">
    <property type="entry name" value="MacB_PCD"/>
</dbReference>
<evidence type="ECO:0000256" key="7">
    <source>
        <dbReference type="SAM" id="Phobius"/>
    </source>
</evidence>
<evidence type="ECO:0000256" key="4">
    <source>
        <dbReference type="ARBA" id="ARBA00022692"/>
    </source>
</evidence>
<feature type="domain" description="MacB-like periplasmic core" evidence="9">
    <location>
        <begin position="23"/>
        <end position="226"/>
    </location>
</feature>
<feature type="domain" description="ABC3 transporter permease C-terminal" evidence="8">
    <location>
        <begin position="717"/>
        <end position="830"/>
    </location>
</feature>
<keyword evidence="10" id="KW-0131">Cell cycle</keyword>
<keyword evidence="4 7" id="KW-0812">Transmembrane</keyword>
<dbReference type="Pfam" id="PF12704">
    <property type="entry name" value="MacB_PCD"/>
    <property type="match status" value="1"/>
</dbReference>
<feature type="transmembrane region" description="Helical" evidence="7">
    <location>
        <begin position="20"/>
        <end position="43"/>
    </location>
</feature>
<evidence type="ECO:0000256" key="6">
    <source>
        <dbReference type="ARBA" id="ARBA00023136"/>
    </source>
</evidence>
<evidence type="ECO:0000256" key="3">
    <source>
        <dbReference type="ARBA" id="ARBA00022475"/>
    </source>
</evidence>
<name>A0A5E4XKR8_9BURK</name>
<dbReference type="InterPro" id="IPR003838">
    <property type="entry name" value="ABC3_permease_C"/>
</dbReference>
<reference evidence="10 11" key="1">
    <citation type="submission" date="2019-08" db="EMBL/GenBank/DDBJ databases">
        <authorList>
            <person name="Peeters C."/>
        </authorList>
    </citation>
    <scope>NUCLEOTIDE SEQUENCE [LARGE SCALE GENOMIC DNA]</scope>
    <source>
        <strain evidence="10 11">LMG 30175</strain>
    </source>
</reference>
<proteinExistence type="inferred from homology"/>
<evidence type="ECO:0000259" key="8">
    <source>
        <dbReference type="Pfam" id="PF02687"/>
    </source>
</evidence>
<keyword evidence="6 7" id="KW-0472">Membrane</keyword>
<dbReference type="Proteomes" id="UP000414233">
    <property type="component" value="Unassembled WGS sequence"/>
</dbReference>
<feature type="transmembrane region" description="Helical" evidence="7">
    <location>
        <begin position="354"/>
        <end position="379"/>
    </location>
</feature>
<keyword evidence="11" id="KW-1185">Reference proteome</keyword>
<feature type="transmembrane region" description="Helical" evidence="7">
    <location>
        <begin position="428"/>
        <end position="456"/>
    </location>
</feature>
<feature type="transmembrane region" description="Helical" evidence="7">
    <location>
        <begin position="712"/>
        <end position="736"/>
    </location>
</feature>
<keyword evidence="3" id="KW-1003">Cell membrane</keyword>
<keyword evidence="10" id="KW-0132">Cell division</keyword>
<evidence type="ECO:0000313" key="10">
    <source>
        <dbReference type="EMBL" id="VVE36820.1"/>
    </source>
</evidence>
<feature type="domain" description="ABC3 transporter permease C-terminal" evidence="8">
    <location>
        <begin position="259"/>
        <end position="382"/>
    </location>
</feature>
<feature type="transmembrane region" description="Helical" evidence="7">
    <location>
        <begin position="757"/>
        <end position="785"/>
    </location>
</feature>
<dbReference type="InterPro" id="IPR051447">
    <property type="entry name" value="Lipoprotein-release_system"/>
</dbReference>
<accession>A0A5E4XKR8</accession>
<dbReference type="GO" id="GO:0051301">
    <property type="term" value="P:cell division"/>
    <property type="evidence" value="ECO:0007669"/>
    <property type="project" value="UniProtKB-KW"/>
</dbReference>
<dbReference type="RefSeq" id="WP_150698654.1">
    <property type="nucleotide sequence ID" value="NZ_CABPRZ010000018.1"/>
</dbReference>
<evidence type="ECO:0000256" key="2">
    <source>
        <dbReference type="ARBA" id="ARBA00005236"/>
    </source>
</evidence>
<evidence type="ECO:0000313" key="11">
    <source>
        <dbReference type="Proteomes" id="UP000414233"/>
    </source>
</evidence>
<dbReference type="EMBL" id="CABPRZ010000018">
    <property type="protein sequence ID" value="VVE36820.1"/>
    <property type="molecule type" value="Genomic_DNA"/>
</dbReference>
<evidence type="ECO:0000256" key="5">
    <source>
        <dbReference type="ARBA" id="ARBA00022989"/>
    </source>
</evidence>
<comment type="similarity">
    <text evidence="2">Belongs to the ABC-4 integral membrane protein family. LolC/E subfamily.</text>
</comment>
<feature type="transmembrane region" description="Helical" evidence="7">
    <location>
        <begin position="257"/>
        <end position="281"/>
    </location>
</feature>
<evidence type="ECO:0000259" key="9">
    <source>
        <dbReference type="Pfam" id="PF12704"/>
    </source>
</evidence>
<sequence length="841" mass="88476">MRVFHPLLPALLMAELRAHAGRSVVSIIAIAIGVAMGYAVHLINHAALTEFSQGTRALAGQADLEIRGPRSGFDETLYARVARLPQVAAASPVVEVDAHLPARREALKLLGVDAFRVAAVNPGLIGRPAQTQAGNLDLLAPTAVFLSPAALAWLNLRPGDMLTVQVGLGTLALRVAGTLPVTSEALRLGVIDIGAAQWHFGRLGLLQRIDLRLRPGVDVAAFRRTLAPLLPAGVTAATPDDDQRTASDLSRAYRVNLGVLALVALFTGAFLVFSTQALSIIRRRTQLALLRALGMSRGALLRLVLAEGAALGLAGALLGTTLGLALAAMVLRYAGGDLGGGYFPGIRPSVHFNAGTALAFAALGVATALIGSLAPAWEASRARPAQMLKAGDEETPLKRLRSPWPALAIVAAGVALTKAEPVAGLPVFAYVAVGLLLVGAILLMPRLAHWIFSILPRGRRSVPYLALAQLSGAPGRAAIGLAGILVSFSLMAAMAIMVTSFRVSLDQWLNIVLPAQLYLRASASGDTGYFSGADQQIIATAPGIARAEFMRTNQILLDPRLPPVALIAKPVDKHHPAARLAIIGMPTQPRTGDPPPIWVSEAMADLYGMHPGQRISLPLAGRPVPVTVAGIWRDYARQYGAIVIDLDDYRRLSRDQRITDAALWLAPGVGTTQAVQSLRQRLPGAGQIEIAEPGEIRAAGLRIFDRSFAVTYLLEGVAIAIGLSGIGASFGAQALARSREFGMLRHVGVTRRQIGAMLALEGALLALLGVGAGLALGWGIALILIHVVNPQSFHWTMTLHMPWGLLATIALTLVAAAMLTALASGRRAMSAGAVRAVREDW</sequence>
<keyword evidence="5 7" id="KW-1133">Transmembrane helix</keyword>
<feature type="transmembrane region" description="Helical" evidence="7">
    <location>
        <begin position="301"/>
        <end position="334"/>
    </location>
</feature>
<dbReference type="AlphaFoldDB" id="A0A5E4XKR8"/>
<dbReference type="Pfam" id="PF02687">
    <property type="entry name" value="FtsX"/>
    <property type="match status" value="2"/>
</dbReference>
<dbReference type="PANTHER" id="PTHR30489">
    <property type="entry name" value="LIPOPROTEIN-RELEASING SYSTEM TRANSMEMBRANE PROTEIN LOLE"/>
    <property type="match status" value="1"/>
</dbReference>
<evidence type="ECO:0000256" key="1">
    <source>
        <dbReference type="ARBA" id="ARBA00004651"/>
    </source>
</evidence>
<dbReference type="OrthoDB" id="5291724at2"/>
<feature type="transmembrane region" description="Helical" evidence="7">
    <location>
        <begin position="400"/>
        <end position="416"/>
    </location>
</feature>
<dbReference type="GO" id="GO:0098797">
    <property type="term" value="C:plasma membrane protein complex"/>
    <property type="evidence" value="ECO:0007669"/>
    <property type="project" value="TreeGrafter"/>
</dbReference>
<protein>
    <submittedName>
        <fullName evidence="10">Cell division protein FtsX</fullName>
    </submittedName>
</protein>
<feature type="transmembrane region" description="Helical" evidence="7">
    <location>
        <begin position="805"/>
        <end position="825"/>
    </location>
</feature>
<organism evidence="10 11">
    <name type="scientific">Pandoraea terrae</name>
    <dbReference type="NCBI Taxonomy" id="1537710"/>
    <lineage>
        <taxon>Bacteria</taxon>
        <taxon>Pseudomonadati</taxon>
        <taxon>Pseudomonadota</taxon>
        <taxon>Betaproteobacteria</taxon>
        <taxon>Burkholderiales</taxon>
        <taxon>Burkholderiaceae</taxon>
        <taxon>Pandoraea</taxon>
    </lineage>
</organism>
<gene>
    <name evidence="10" type="ORF">PTE30175_03844</name>
</gene>
<dbReference type="GO" id="GO:0044874">
    <property type="term" value="P:lipoprotein localization to outer membrane"/>
    <property type="evidence" value="ECO:0007669"/>
    <property type="project" value="TreeGrafter"/>
</dbReference>
<comment type="subcellular location">
    <subcellularLocation>
        <location evidence="1">Cell membrane</location>
        <topology evidence="1">Multi-pass membrane protein</topology>
    </subcellularLocation>
</comment>
<feature type="transmembrane region" description="Helical" evidence="7">
    <location>
        <begin position="477"/>
        <end position="498"/>
    </location>
</feature>
<dbReference type="PANTHER" id="PTHR30489:SF0">
    <property type="entry name" value="LIPOPROTEIN-RELEASING SYSTEM TRANSMEMBRANE PROTEIN LOLE"/>
    <property type="match status" value="1"/>
</dbReference>